<dbReference type="AlphaFoldDB" id="A0A6A5H1S6"/>
<dbReference type="InterPro" id="IPR056852">
    <property type="entry name" value="AK17A/B"/>
</dbReference>
<accession>A0A6A5H1S6</accession>
<name>A0A6A5H1S6_CAERE</name>
<proteinExistence type="predicted"/>
<feature type="compositionally biased region" description="Basic and acidic residues" evidence="1">
    <location>
        <begin position="412"/>
        <end position="436"/>
    </location>
</feature>
<dbReference type="GeneID" id="9805350"/>
<feature type="compositionally biased region" description="Basic and acidic residues" evidence="1">
    <location>
        <begin position="492"/>
        <end position="501"/>
    </location>
</feature>
<organism evidence="2 3">
    <name type="scientific">Caenorhabditis remanei</name>
    <name type="common">Caenorhabditis vulgaris</name>
    <dbReference type="NCBI Taxonomy" id="31234"/>
    <lineage>
        <taxon>Eukaryota</taxon>
        <taxon>Metazoa</taxon>
        <taxon>Ecdysozoa</taxon>
        <taxon>Nematoda</taxon>
        <taxon>Chromadorea</taxon>
        <taxon>Rhabditida</taxon>
        <taxon>Rhabditina</taxon>
        <taxon>Rhabditomorpha</taxon>
        <taxon>Rhabditoidea</taxon>
        <taxon>Rhabditidae</taxon>
        <taxon>Peloderinae</taxon>
        <taxon>Caenorhabditis</taxon>
    </lineage>
</organism>
<dbReference type="RefSeq" id="XP_053586739.1">
    <property type="nucleotide sequence ID" value="XM_053727162.1"/>
</dbReference>
<evidence type="ECO:0000313" key="2">
    <source>
        <dbReference type="EMBL" id="KAF1760756.1"/>
    </source>
</evidence>
<reference evidence="2 3" key="1">
    <citation type="submission" date="2019-12" db="EMBL/GenBank/DDBJ databases">
        <title>Chromosome-level assembly of the Caenorhabditis remanei genome.</title>
        <authorList>
            <person name="Teterina A.A."/>
            <person name="Willis J.H."/>
            <person name="Phillips P.C."/>
        </authorList>
    </citation>
    <scope>NUCLEOTIDE SEQUENCE [LARGE SCALE GENOMIC DNA]</scope>
    <source>
        <strain evidence="2 3">PX506</strain>
        <tissue evidence="2">Whole organism</tissue>
    </source>
</reference>
<sequence length="518" mass="61260">MARNLPAALDYLGSEAEDFNKSQNLYLKPMAVIKITVVLPRMTIPGQSISNWDLMERLKRAIDPIQMDSCKVRESNIDSVIFEAELLSLGIMQKTMKILDGFSMKVSGFAEPLKVKTKEAKLDFPSRHDWDVWFMKNKINEMKPGERPDTVYLAKIPVKWFCDGYNDLPSERRLRVAMEAFGAVRDVDIPICDPLRAQMNPKISGIQQKGFGLGQDVFFEAYVQYMEYKGFATAMDSLRNRKWAKRIDGRFFQALIKVDFDRSRHLSEAQIAKRAEERRQIETERLRQEEEELNIKRQEELKEKEEMDEKSRRREDRERKRRERREQERMAEEEKKRLEKERLEAEERAMANRRLEGVRLLKFLFEKIEAREERRKKKEEDKLKEELSKIKELAEQPAEQEDALRQALLQQREIRMRERLKDKMKASGKEKKDGKKKEKKSKKDRRKRSNRHDTPSSSSASSSDDASDDSDSSTSSSSDSGSRRRRYRRKRRSDEGSDSRSYRHRSHHHQEKTRRRGS</sequence>
<dbReference type="CTD" id="9805350"/>
<evidence type="ECO:0000313" key="3">
    <source>
        <dbReference type="Proteomes" id="UP000483820"/>
    </source>
</evidence>
<dbReference type="Proteomes" id="UP000483820">
    <property type="component" value="Chromosome III"/>
</dbReference>
<dbReference type="KEGG" id="crq:GCK72_009006"/>
<evidence type="ECO:0000256" key="1">
    <source>
        <dbReference type="SAM" id="MobiDB-lite"/>
    </source>
</evidence>
<feature type="compositionally biased region" description="Basic residues" evidence="1">
    <location>
        <begin position="502"/>
        <end position="518"/>
    </location>
</feature>
<comment type="caution">
    <text evidence="2">The sequence shown here is derived from an EMBL/GenBank/DDBJ whole genome shotgun (WGS) entry which is preliminary data.</text>
</comment>
<feature type="region of interest" description="Disordered" evidence="1">
    <location>
        <begin position="373"/>
        <end position="518"/>
    </location>
</feature>
<feature type="compositionally biased region" description="Basic and acidic residues" evidence="1">
    <location>
        <begin position="373"/>
        <end position="394"/>
    </location>
</feature>
<gene>
    <name evidence="2" type="ORF">GCK72_009006</name>
</gene>
<dbReference type="PANTHER" id="PTHR12484">
    <property type="entry name" value="B-LYMPHOCYTE ANTIGEN-RELATED"/>
    <property type="match status" value="1"/>
</dbReference>
<dbReference type="EMBL" id="WUAV01000003">
    <property type="protein sequence ID" value="KAF1760756.1"/>
    <property type="molecule type" value="Genomic_DNA"/>
</dbReference>
<feature type="compositionally biased region" description="Basic residues" evidence="1">
    <location>
        <begin position="437"/>
        <end position="450"/>
    </location>
</feature>
<dbReference type="Pfam" id="PF25015">
    <property type="entry name" value="RBD_AKAP-17A"/>
    <property type="match status" value="1"/>
</dbReference>
<feature type="region of interest" description="Disordered" evidence="1">
    <location>
        <begin position="301"/>
        <end position="338"/>
    </location>
</feature>
<dbReference type="CDD" id="cd12264">
    <property type="entry name" value="RRM_AKAP17A"/>
    <property type="match status" value="1"/>
</dbReference>
<protein>
    <submittedName>
        <fullName evidence="2">Uncharacterized protein</fullName>
    </submittedName>
</protein>
<dbReference type="PANTHER" id="PTHR12484:SF4">
    <property type="entry name" value="A-KINASE ANCHOR PROTEIN 17A"/>
    <property type="match status" value="1"/>
</dbReference>